<evidence type="ECO:0000313" key="1">
    <source>
        <dbReference type="EMBL" id="KRZ47151.1"/>
    </source>
</evidence>
<reference evidence="1 2" key="1">
    <citation type="submission" date="2015-05" db="EMBL/GenBank/DDBJ databases">
        <title>Evolution of Trichinella species and genotypes.</title>
        <authorList>
            <person name="Korhonen P.K."/>
            <person name="Edoardo P."/>
            <person name="Giuseppe L.R."/>
            <person name="Gasser R.B."/>
        </authorList>
    </citation>
    <scope>NUCLEOTIDE SEQUENCE [LARGE SCALE GENOMIC DNA]</scope>
    <source>
        <strain evidence="1">ISS10</strain>
    </source>
</reference>
<dbReference type="Proteomes" id="UP000054721">
    <property type="component" value="Unassembled WGS sequence"/>
</dbReference>
<gene>
    <name evidence="1" type="ORF">T02_660</name>
</gene>
<sequence length="42" mass="4796">MYLTPRHLTPYGVGWAGMLQYLHGDVEGGMGQIDETRKYQPE</sequence>
<dbReference type="EMBL" id="JYDW01001280">
    <property type="protein sequence ID" value="KRZ47151.1"/>
    <property type="molecule type" value="Genomic_DNA"/>
</dbReference>
<keyword evidence="2" id="KW-1185">Reference proteome</keyword>
<organism evidence="1 2">
    <name type="scientific">Trichinella nativa</name>
    <dbReference type="NCBI Taxonomy" id="6335"/>
    <lineage>
        <taxon>Eukaryota</taxon>
        <taxon>Metazoa</taxon>
        <taxon>Ecdysozoa</taxon>
        <taxon>Nematoda</taxon>
        <taxon>Enoplea</taxon>
        <taxon>Dorylaimia</taxon>
        <taxon>Trichinellida</taxon>
        <taxon>Trichinellidae</taxon>
        <taxon>Trichinella</taxon>
    </lineage>
</organism>
<proteinExistence type="predicted"/>
<name>A0A0V1KIN8_9BILA</name>
<evidence type="ECO:0000313" key="2">
    <source>
        <dbReference type="Proteomes" id="UP000054721"/>
    </source>
</evidence>
<dbReference type="AlphaFoldDB" id="A0A0V1KIN8"/>
<protein>
    <submittedName>
        <fullName evidence="1">Uncharacterized protein</fullName>
    </submittedName>
</protein>
<accession>A0A0V1KIN8</accession>
<comment type="caution">
    <text evidence="1">The sequence shown here is derived from an EMBL/GenBank/DDBJ whole genome shotgun (WGS) entry which is preliminary data.</text>
</comment>